<feature type="region of interest" description="Disordered" evidence="2">
    <location>
        <begin position="1909"/>
        <end position="1976"/>
    </location>
</feature>
<feature type="compositionally biased region" description="Basic and acidic residues" evidence="2">
    <location>
        <begin position="1305"/>
        <end position="1321"/>
    </location>
</feature>
<feature type="compositionally biased region" description="Polar residues" evidence="2">
    <location>
        <begin position="2068"/>
        <end position="2083"/>
    </location>
</feature>
<feature type="region of interest" description="Disordered" evidence="2">
    <location>
        <begin position="295"/>
        <end position="322"/>
    </location>
</feature>
<feature type="region of interest" description="Disordered" evidence="2">
    <location>
        <begin position="1482"/>
        <end position="1548"/>
    </location>
</feature>
<dbReference type="EMBL" id="OW240916">
    <property type="protein sequence ID" value="CAH2296883.1"/>
    <property type="molecule type" value="Genomic_DNA"/>
</dbReference>
<feature type="coiled-coil region" evidence="1">
    <location>
        <begin position="233"/>
        <end position="260"/>
    </location>
</feature>
<feature type="region of interest" description="Disordered" evidence="2">
    <location>
        <begin position="2260"/>
        <end position="2281"/>
    </location>
</feature>
<feature type="compositionally biased region" description="Basic and acidic residues" evidence="2">
    <location>
        <begin position="669"/>
        <end position="683"/>
    </location>
</feature>
<feature type="compositionally biased region" description="Basic and acidic residues" evidence="2">
    <location>
        <begin position="708"/>
        <end position="720"/>
    </location>
</feature>
<feature type="compositionally biased region" description="Basic and acidic residues" evidence="2">
    <location>
        <begin position="198"/>
        <end position="210"/>
    </location>
</feature>
<feature type="region of interest" description="Disordered" evidence="2">
    <location>
        <begin position="1"/>
        <end position="223"/>
    </location>
</feature>
<name>A0AAD1SE57_PELCU</name>
<feature type="compositionally biased region" description="Polar residues" evidence="2">
    <location>
        <begin position="1925"/>
        <end position="1951"/>
    </location>
</feature>
<feature type="compositionally biased region" description="Polar residues" evidence="2">
    <location>
        <begin position="919"/>
        <end position="928"/>
    </location>
</feature>
<feature type="compositionally biased region" description="Acidic residues" evidence="2">
    <location>
        <begin position="2100"/>
        <end position="2112"/>
    </location>
</feature>
<feature type="compositionally biased region" description="Basic and acidic residues" evidence="2">
    <location>
        <begin position="1198"/>
        <end position="1216"/>
    </location>
</feature>
<feature type="region of interest" description="Disordered" evidence="2">
    <location>
        <begin position="2576"/>
        <end position="2626"/>
    </location>
</feature>
<feature type="compositionally biased region" description="Basic and acidic residues" evidence="2">
    <location>
        <begin position="583"/>
        <end position="593"/>
    </location>
</feature>
<gene>
    <name evidence="4" type="ORF">PECUL_23A001525</name>
</gene>
<evidence type="ECO:0000313" key="5">
    <source>
        <dbReference type="Proteomes" id="UP001295444"/>
    </source>
</evidence>
<keyword evidence="1" id="KW-0175">Coiled coil</keyword>
<dbReference type="Pfam" id="PF15963">
    <property type="entry name" value="Myb_DNA-bind_7"/>
    <property type="match status" value="1"/>
</dbReference>
<sequence length="2690" mass="295669">MIRRPRINFKPIVRPGGRSVGGGAAQVAPRPDPTDSSQENAAGTPPGEDHKEPQAPEDKQGSQNEKELVNGSESQQIKVTPVPFQRRKRISTLPNLAKPRASISSSAVTPSQKPSPVEIPLVQPNNNAPVKNEVSSPEKPKLPSSPKSPTSHGPILGQPHPLPEKRTPVPHLPQFSPHKKPALKLLDSSPGKSVQPLTKEELCPLKERPSQESSVNEASLSRTKPTPIKKVVVDVEKERLRRAQKLRDLLRDELRKERKAWKEKHPIIDTSIEPERSKMTMRDFVHFIPVNNPMKSSFEERKNSEKSQSTETPITTSDVKNTTLEEDGDLDEEEDDSQFVVPRVKVAEDGSIILDEESLTVEVTRAKAAIVEENDPIFERGSTTTYSSFRKNTHSKPWSNQETEMFFLAISMVGTDFSMIGQLFPHRERIEIKNKFKREERANGWRIDKAFSEKQAFDFDFFAKLLERALAEKTKKPRSPRVKKPQEKKSPKTRKKQKDKQAAESKSKDCDENEANLSEGEMADSRIAEKENEETLGLNDSQTSLDLAPVKKKRQRKKKEADSVDSVEEDNLQNGKKSRKKNKQETEPKSKDCDENEANLLEGEVADSRTSEKENEESLGLNDSQTSLDLVPVKKKRQRKKKEADSVGSVEEDGLQKGKKSRTKNKSTSGEEGHESGKEKTGNDDSLTTEENPDPDTIKEKKRRARKKTNDPNVPEKEPLLEDGSAVSPLTKKTKSRGKGKTVTFEDTEPVENVKEDVVKTLENMCAESEESVHNESITLFSEDSDWPEGDLLSSTQIMDVHDCEVPPVSDLSTADEHMASVCEDPMPGSPQKSAGEAADFMRNTCKESSVRDSVPKEVDSHVKDNSAEISQPGTECITRPEPNLTNHSEKESSSLQIQSVLHLTSELSCSEKDHMVSESVNASSNEDLTTKPEAEMEPVTSPPKRAPVARGRFQKPKPNLAKSLTRKETVAVAEDAHNIQELALEGSSKISLCHKEDLTVLEKHEDNKMEVSTVDGMLSLDGNVPVTLPIQSPKDSSSKHSESAHPLSAAPEFAPQETGQDRTTTEASCNEKPPGQTVRGRLIRPKPNVARAPGKIRQLDQCQTKEQTDKLGQTSDKPSITNLPFETPELDKGTENKSEDHSVPKDDCRQSSIKPTPLVRSRFQKPKPNLVRTPSRTAKPEENNSKTAGDSSVAPTHHKEEMCPVEKVGEQRLEIPMEEEGSTEDSASVPIACITQSDSSSASSHSETMDMDSIPEHLGQDATSELFTADEPLRSPNKCVKSPAKSSPLACDGSNEPNLVRISPRTERSIVEEDHSRKITEQVTEEPTSISQSPREGPSALGKPGEPERDISLSDENIAQETSASFPYTSNSETSETVLSQNKQLDSLPVHMGSEEILKDSSSTEEAMKPEPVKTPIPVRGRLQRPKPNIQRAAAKKTIPASNGATKDEISMNVESLLPSTININNTVSPGGSISVLNASDREKASPSRLLPANEGRPADVLKPAVLSRSRFQRPKPNLARAAVKKDLSASQSASDEESKATGRSIQPTVCIPKTSICEDVSERSGDLGHPQSAALLSEGPQSSEPPPETQQNLPKENTIVAGVTDVHDRFEDKVAIEEAAADEPSTHPPLKTARVQSPNLRCTVKRKHTSGQEDDQAGSVDVSYIIYIIILPPYLLIDAHFSMSFDVISPLSINLSAWEMKIRALLVQLLNADGAWLHQHKKHQTQFSFVYQSRWQRDRKGQVQHYSKADTVNNSLEQSGETEFGHTVTRETSLHTNDSQAVHCDGNEQRMPSNQAPEPLQTLVDHKPIISLPGLRTHPKPNLTRAVGKKEASRTLNAEDSIKADEKFQTSETSCSNSSKVVESSCPAEGAQRVNTASSETTRLKEEDATSLDIKPAQLRRGRLVRPKPNLARACNRKESTEKNQALSAEIEPTTTETHNTDPSVSSPVTKRKAAEYGKTVSPKKRCPSKSEAEFEHDLDHKVFVSGEHQNSLSPGKPQHSAKANLQENSPSIEVNSASSGAEPDCPVYQRSRFGRQLKRPVLPTPPAPSHSEPEDSTEKDKNLRSTKSSIGKSRYSNSVSKKSKGKTTLIKLRASQEEEEEEDDDDSQLDFEEENYNLAPDMVNQAPVFVPFSLRSPRPVPSEIEETVEELEIPVEILEVPSITDETNTYSHLLPDAQSEHESPAHPDNSDHIDGSTEAAMTLISMGNPVFQSRVSEPDTGLTPKETEPETQLMGTGSINQKHEFENCEDLAFKDRTEEARSDENHCDLPSNEHGAPGELGDQDSLVLMECLPSQSSDSSLANLCTDPVDGKSGVPFEQMNFHGLPGDSQPCCVVPHNQEISDNLAETGCRDEETTFILTLVEIPLNSDYQYSCDTFIPDESLPAPVMVSAGSAHAVSTSECQSPETVASSVPASCDPCIPPDFEKAESALSPISRKRRASNSEGVETGPFQKKPLLQDSVQIEEQHVAEKIAEKNLELTNVEEESTSVTSIPGPCQEDHLPTSNIMIKQDTQSSSTQDTSELTVLSTENNSINSTGQLPAACSALPSKTTLKRPGKKPLGILGLVCKEKATKRGKEDLKSKKKTLPRPLSKKPSLSSRKSQDKVSTTNNASATSIQVPSQTTCSLPAVSVVPSVNEEINDSGKPQDLDNQIKPQELPSLTEDVSEEEVSTVSEYFFDDIFMPVDDD</sequence>
<feature type="compositionally biased region" description="Polar residues" evidence="2">
    <location>
        <begin position="1322"/>
        <end position="1335"/>
    </location>
</feature>
<feature type="compositionally biased region" description="Basic and acidic residues" evidence="2">
    <location>
        <begin position="2054"/>
        <end position="2066"/>
    </location>
</feature>
<feature type="compositionally biased region" description="Basic and acidic residues" evidence="2">
    <location>
        <begin position="47"/>
        <end position="68"/>
    </location>
</feature>
<dbReference type="InterPro" id="IPR001005">
    <property type="entry name" value="SANT/Myb"/>
</dbReference>
<evidence type="ECO:0000256" key="1">
    <source>
        <dbReference type="SAM" id="Coils"/>
    </source>
</evidence>
<dbReference type="GO" id="GO:0070898">
    <property type="term" value="P:RNA polymerase III preinitiation complex assembly"/>
    <property type="evidence" value="ECO:0007669"/>
    <property type="project" value="TreeGrafter"/>
</dbReference>
<dbReference type="InterPro" id="IPR009057">
    <property type="entry name" value="Homeodomain-like_sf"/>
</dbReference>
<feature type="region of interest" description="Disordered" evidence="2">
    <location>
        <begin position="2485"/>
        <end position="2505"/>
    </location>
</feature>
<dbReference type="SMART" id="SM00717">
    <property type="entry name" value="SANT"/>
    <property type="match status" value="1"/>
</dbReference>
<feature type="compositionally biased region" description="Polar residues" evidence="2">
    <location>
        <begin position="1101"/>
        <end position="1125"/>
    </location>
</feature>
<accession>A0AAD1SE57</accession>
<feature type="compositionally biased region" description="Basic and acidic residues" evidence="2">
    <location>
        <begin position="1130"/>
        <end position="1150"/>
    </location>
</feature>
<feature type="compositionally biased region" description="Basic and acidic residues" evidence="2">
    <location>
        <begin position="499"/>
        <end position="510"/>
    </location>
</feature>
<feature type="domain" description="Myb-like" evidence="3">
    <location>
        <begin position="394"/>
        <end position="442"/>
    </location>
</feature>
<evidence type="ECO:0000256" key="2">
    <source>
        <dbReference type="SAM" id="MobiDB-lite"/>
    </source>
</evidence>
<dbReference type="SUPFAM" id="SSF46689">
    <property type="entry name" value="Homeodomain-like"/>
    <property type="match status" value="1"/>
</dbReference>
<dbReference type="PANTHER" id="PTHR22929:SF0">
    <property type="entry name" value="TRANSCRIPTION FACTOR TFIIIB COMPONENT B'' HOMOLOG"/>
    <property type="match status" value="1"/>
</dbReference>
<feature type="compositionally biased region" description="Basic and acidic residues" evidence="2">
    <location>
        <begin position="847"/>
        <end position="867"/>
    </location>
</feature>
<feature type="compositionally biased region" description="Basic and acidic residues" evidence="2">
    <location>
        <begin position="2260"/>
        <end position="2270"/>
    </location>
</feature>
<feature type="region of interest" description="Disordered" evidence="2">
    <location>
        <begin position="766"/>
        <end position="791"/>
    </location>
</feature>
<feature type="region of interest" description="Disordered" evidence="2">
    <location>
        <begin position="1020"/>
        <end position="1448"/>
    </location>
</feature>
<feature type="compositionally biased region" description="Polar residues" evidence="2">
    <location>
        <begin position="2607"/>
        <end position="2626"/>
    </location>
</feature>
<feature type="compositionally biased region" description="Low complexity" evidence="2">
    <location>
        <begin position="2590"/>
        <end position="2602"/>
    </location>
</feature>
<dbReference type="GO" id="GO:0000126">
    <property type="term" value="C:transcription factor TFIIIB complex"/>
    <property type="evidence" value="ECO:0007669"/>
    <property type="project" value="TreeGrafter"/>
</dbReference>
<feature type="compositionally biased region" description="Polar residues" evidence="2">
    <location>
        <begin position="306"/>
        <end position="322"/>
    </location>
</feature>
<feature type="compositionally biased region" description="Low complexity" evidence="2">
    <location>
        <begin position="1856"/>
        <end position="1868"/>
    </location>
</feature>
<feature type="region of interest" description="Disordered" evidence="2">
    <location>
        <begin position="1563"/>
        <end position="1598"/>
    </location>
</feature>
<feature type="region of interest" description="Disordered" evidence="2">
    <location>
        <begin position="1989"/>
        <end position="2008"/>
    </location>
</feature>
<proteinExistence type="predicted"/>
<feature type="compositionally biased region" description="Basic and acidic residues" evidence="2">
    <location>
        <begin position="1842"/>
        <end position="1851"/>
    </location>
</feature>
<dbReference type="InterPro" id="IPR039467">
    <property type="entry name" value="TFIIIB_B''_Myb"/>
</dbReference>
<evidence type="ECO:0000259" key="3">
    <source>
        <dbReference type="SMART" id="SM00717"/>
    </source>
</evidence>
<feature type="compositionally biased region" description="Low complexity" evidence="2">
    <location>
        <begin position="1238"/>
        <end position="1247"/>
    </location>
</feature>
<feature type="compositionally biased region" description="Polar residues" evidence="2">
    <location>
        <begin position="1355"/>
        <end position="1386"/>
    </location>
</feature>
<dbReference type="CDD" id="cd00167">
    <property type="entry name" value="SANT"/>
    <property type="match status" value="1"/>
</dbReference>
<feature type="region of interest" description="Disordered" evidence="2">
    <location>
        <begin position="2638"/>
        <end position="2669"/>
    </location>
</feature>
<dbReference type="Proteomes" id="UP001295444">
    <property type="component" value="Chromosome 05"/>
</dbReference>
<feature type="compositionally biased region" description="Polar residues" evidence="2">
    <location>
        <begin position="102"/>
        <end position="114"/>
    </location>
</feature>
<dbReference type="PANTHER" id="PTHR22929">
    <property type="entry name" value="RNA POLYMERASE III TRANSCRIPTION INITIATION FACTOR B"/>
    <property type="match status" value="1"/>
</dbReference>
<protein>
    <submittedName>
        <fullName evidence="4">Transcription factor TFIIIB component B homolog isoform X5</fullName>
    </submittedName>
</protein>
<keyword evidence="5" id="KW-1185">Reference proteome</keyword>
<feature type="region of interest" description="Disordered" evidence="2">
    <location>
        <begin position="913"/>
        <end position="968"/>
    </location>
</feature>
<reference evidence="4" key="1">
    <citation type="submission" date="2022-03" db="EMBL/GenBank/DDBJ databases">
        <authorList>
            <person name="Alioto T."/>
            <person name="Alioto T."/>
            <person name="Gomez Garrido J."/>
        </authorList>
    </citation>
    <scope>NUCLEOTIDE SEQUENCE</scope>
</reference>
<evidence type="ECO:0000313" key="4">
    <source>
        <dbReference type="EMBL" id="CAH2296883.1"/>
    </source>
</evidence>
<feature type="region of interest" description="Disordered" evidence="2">
    <location>
        <begin position="1830"/>
        <end position="1891"/>
    </location>
</feature>
<dbReference type="GO" id="GO:0001156">
    <property type="term" value="F:TFIIIC-class transcription factor complex binding"/>
    <property type="evidence" value="ECO:0007669"/>
    <property type="project" value="TreeGrafter"/>
</dbReference>
<organism evidence="4 5">
    <name type="scientific">Pelobates cultripes</name>
    <name type="common">Western spadefoot toad</name>
    <dbReference type="NCBI Taxonomy" id="61616"/>
    <lineage>
        <taxon>Eukaryota</taxon>
        <taxon>Metazoa</taxon>
        <taxon>Chordata</taxon>
        <taxon>Craniata</taxon>
        <taxon>Vertebrata</taxon>
        <taxon>Euteleostomi</taxon>
        <taxon>Amphibia</taxon>
        <taxon>Batrachia</taxon>
        <taxon>Anura</taxon>
        <taxon>Pelobatoidea</taxon>
        <taxon>Pelobatidae</taxon>
        <taxon>Pelobates</taxon>
    </lineage>
</organism>
<feature type="compositionally biased region" description="Polar residues" evidence="2">
    <location>
        <begin position="1186"/>
        <end position="1195"/>
    </location>
</feature>
<feature type="compositionally biased region" description="Polar residues" evidence="2">
    <location>
        <begin position="211"/>
        <end position="223"/>
    </location>
</feature>
<feature type="region of interest" description="Disordered" evidence="2">
    <location>
        <begin position="847"/>
        <end position="897"/>
    </location>
</feature>
<feature type="region of interest" description="Disordered" evidence="2">
    <location>
        <begin position="472"/>
        <end position="748"/>
    </location>
</feature>
<feature type="region of interest" description="Disordered" evidence="2">
    <location>
        <begin position="2036"/>
        <end position="2112"/>
    </location>
</feature>